<dbReference type="Gene3D" id="3.90.550.10">
    <property type="entry name" value="Spore Coat Polysaccharide Biosynthesis Protein SpsA, Chain A"/>
    <property type="match status" value="1"/>
</dbReference>
<name>A0A1G7W877_9SPHI</name>
<dbReference type="Pfam" id="PF00535">
    <property type="entry name" value="Glycos_transf_2"/>
    <property type="match status" value="1"/>
</dbReference>
<dbReference type="InterPro" id="IPR001173">
    <property type="entry name" value="Glyco_trans_2-like"/>
</dbReference>
<sequence length="217" mass="25887">MFFSFYKNKVSISYGVTVCNEHEQLNKLLAHLLKNIDKNDEVIILQDITKEDEKTTAVIEKYKHQIVHLKAKLNSDFASFKNNLVKNASSDYLFQIDADEIPKKTLIKRIKKRLYRKPDCDCFLVPRVNIVEGLTEAHIQKWNWTVDKLNRVNFPDYQFRILKLNGHIKWKNKVHEELYGFEKSCYLPRKNEKYCLMHIKNLERQEAQNNFYDTLQS</sequence>
<evidence type="ECO:0000256" key="1">
    <source>
        <dbReference type="ARBA" id="ARBA00038494"/>
    </source>
</evidence>
<evidence type="ECO:0000313" key="3">
    <source>
        <dbReference type="EMBL" id="SDG68019.1"/>
    </source>
</evidence>
<dbReference type="PANTHER" id="PTHR43630">
    <property type="entry name" value="POLY-BETA-1,6-N-ACETYL-D-GLUCOSAMINE SYNTHASE"/>
    <property type="match status" value="1"/>
</dbReference>
<dbReference type="Proteomes" id="UP000199705">
    <property type="component" value="Unassembled WGS sequence"/>
</dbReference>
<evidence type="ECO:0000259" key="2">
    <source>
        <dbReference type="Pfam" id="PF00535"/>
    </source>
</evidence>
<protein>
    <submittedName>
        <fullName evidence="3">Glycosyl transferase family 2</fullName>
    </submittedName>
</protein>
<feature type="domain" description="Glycosyltransferase 2-like" evidence="2">
    <location>
        <begin position="16"/>
        <end position="149"/>
    </location>
</feature>
<gene>
    <name evidence="3" type="ORF">SAMN05192573_104328</name>
</gene>
<dbReference type="AlphaFoldDB" id="A0A1G7W877"/>
<dbReference type="STRING" id="551996.SAMN05192573_104328"/>
<keyword evidence="4" id="KW-1185">Reference proteome</keyword>
<comment type="similarity">
    <text evidence="1">Belongs to the glycosyltransferase 2 family. WaaE/KdtX subfamily.</text>
</comment>
<organism evidence="3 4">
    <name type="scientific">Mucilaginibacter gossypii</name>
    <dbReference type="NCBI Taxonomy" id="551996"/>
    <lineage>
        <taxon>Bacteria</taxon>
        <taxon>Pseudomonadati</taxon>
        <taxon>Bacteroidota</taxon>
        <taxon>Sphingobacteriia</taxon>
        <taxon>Sphingobacteriales</taxon>
        <taxon>Sphingobacteriaceae</taxon>
        <taxon>Mucilaginibacter</taxon>
    </lineage>
</organism>
<dbReference type="EMBL" id="FNCG01000004">
    <property type="protein sequence ID" value="SDG68019.1"/>
    <property type="molecule type" value="Genomic_DNA"/>
</dbReference>
<accession>A0A1G7W877</accession>
<keyword evidence="3" id="KW-0808">Transferase</keyword>
<dbReference type="GO" id="GO:0016740">
    <property type="term" value="F:transferase activity"/>
    <property type="evidence" value="ECO:0007669"/>
    <property type="project" value="UniProtKB-KW"/>
</dbReference>
<evidence type="ECO:0000313" key="4">
    <source>
        <dbReference type="Proteomes" id="UP000199705"/>
    </source>
</evidence>
<reference evidence="4" key="1">
    <citation type="submission" date="2016-10" db="EMBL/GenBank/DDBJ databases">
        <authorList>
            <person name="Varghese N."/>
            <person name="Submissions S."/>
        </authorList>
    </citation>
    <scope>NUCLEOTIDE SEQUENCE [LARGE SCALE GENOMIC DNA]</scope>
    <source>
        <strain evidence="4">Gh-67</strain>
    </source>
</reference>
<dbReference type="RefSeq" id="WP_091165846.1">
    <property type="nucleotide sequence ID" value="NZ_FNCG01000004.1"/>
</dbReference>
<dbReference type="InterPro" id="IPR029044">
    <property type="entry name" value="Nucleotide-diphossugar_trans"/>
</dbReference>
<proteinExistence type="inferred from homology"/>
<dbReference type="SUPFAM" id="SSF53448">
    <property type="entry name" value="Nucleotide-diphospho-sugar transferases"/>
    <property type="match status" value="1"/>
</dbReference>
<dbReference type="PANTHER" id="PTHR43630:SF2">
    <property type="entry name" value="GLYCOSYLTRANSFERASE"/>
    <property type="match status" value="1"/>
</dbReference>